<evidence type="ECO:0000259" key="2">
    <source>
        <dbReference type="PROSITE" id="PS50035"/>
    </source>
</evidence>
<dbReference type="EMBL" id="SNZP01000007">
    <property type="protein sequence ID" value="TDR79708.1"/>
    <property type="molecule type" value="Genomic_DNA"/>
</dbReference>
<evidence type="ECO:0000313" key="4">
    <source>
        <dbReference type="Proteomes" id="UP000295611"/>
    </source>
</evidence>
<reference evidence="3 4" key="1">
    <citation type="submission" date="2019-03" db="EMBL/GenBank/DDBJ databases">
        <title>Genomic Encyclopedia of Type Strains, Phase III (KMG-III): the genomes of soil and plant-associated and newly described type strains.</title>
        <authorList>
            <person name="Whitman W."/>
        </authorList>
    </citation>
    <scope>NUCLEOTIDE SEQUENCE [LARGE SCALE GENOMIC DNA]</scope>
    <source>
        <strain evidence="3 4">CECT 8976</strain>
    </source>
</reference>
<dbReference type="PROSITE" id="PS50035">
    <property type="entry name" value="PLD"/>
    <property type="match status" value="2"/>
</dbReference>
<dbReference type="AlphaFoldDB" id="A0A4R7B526"/>
<feature type="signal peptide" evidence="1">
    <location>
        <begin position="1"/>
        <end position="23"/>
    </location>
</feature>
<keyword evidence="1" id="KW-0732">Signal</keyword>
<dbReference type="InterPro" id="IPR050874">
    <property type="entry name" value="Diverse_PLD-related"/>
</dbReference>
<dbReference type="SUPFAM" id="SSF56024">
    <property type="entry name" value="Phospholipase D/nuclease"/>
    <property type="match status" value="2"/>
</dbReference>
<feature type="chain" id="PRO_5020236628" evidence="1">
    <location>
        <begin position="24"/>
        <end position="414"/>
    </location>
</feature>
<accession>A0A4R7B526</accession>
<protein>
    <submittedName>
        <fullName evidence="3">Phosphatidylserine/phosphatidylglycerophosphate/ cardiolipin synthase-like enzyme</fullName>
    </submittedName>
</protein>
<dbReference type="Pfam" id="PF13091">
    <property type="entry name" value="PLDc_2"/>
    <property type="match status" value="2"/>
</dbReference>
<evidence type="ECO:0000313" key="3">
    <source>
        <dbReference type="EMBL" id="TDR79708.1"/>
    </source>
</evidence>
<gene>
    <name evidence="3" type="ORF">DFP86_10772</name>
</gene>
<dbReference type="OrthoDB" id="9814092at2"/>
<feature type="domain" description="PLD phosphodiesterase" evidence="2">
    <location>
        <begin position="329"/>
        <end position="356"/>
    </location>
</feature>
<comment type="caution">
    <text evidence="3">The sequence shown here is derived from an EMBL/GenBank/DDBJ whole genome shotgun (WGS) entry which is preliminary data.</text>
</comment>
<dbReference type="PANTHER" id="PTHR10185:SF17">
    <property type="entry name" value="GM01519P-RELATED"/>
    <property type="match status" value="1"/>
</dbReference>
<dbReference type="RefSeq" id="WP_133680664.1">
    <property type="nucleotide sequence ID" value="NZ_SNZP01000007.1"/>
</dbReference>
<dbReference type="GO" id="GO:0003824">
    <property type="term" value="F:catalytic activity"/>
    <property type="evidence" value="ECO:0007669"/>
    <property type="project" value="InterPro"/>
</dbReference>
<dbReference type="PANTHER" id="PTHR10185">
    <property type="entry name" value="PHOSPHOLIPASE D - RELATED"/>
    <property type="match status" value="1"/>
</dbReference>
<organism evidence="3 4">
    <name type="scientific">Paludibacterium purpuratum</name>
    <dbReference type="NCBI Taxonomy" id="1144873"/>
    <lineage>
        <taxon>Bacteria</taxon>
        <taxon>Pseudomonadati</taxon>
        <taxon>Pseudomonadota</taxon>
        <taxon>Betaproteobacteria</taxon>
        <taxon>Neisseriales</taxon>
        <taxon>Chromobacteriaceae</taxon>
        <taxon>Paludibacterium</taxon>
    </lineage>
</organism>
<keyword evidence="4" id="KW-1185">Reference proteome</keyword>
<dbReference type="Gene3D" id="3.30.870.10">
    <property type="entry name" value="Endonuclease Chain A"/>
    <property type="match status" value="2"/>
</dbReference>
<dbReference type="CDD" id="cd09107">
    <property type="entry name" value="PLDc_vPLD3_4_5_like_2"/>
    <property type="match status" value="1"/>
</dbReference>
<evidence type="ECO:0000256" key="1">
    <source>
        <dbReference type="SAM" id="SignalP"/>
    </source>
</evidence>
<dbReference type="GO" id="GO:0006793">
    <property type="term" value="P:phosphorus metabolic process"/>
    <property type="evidence" value="ECO:0007669"/>
    <property type="project" value="UniProtKB-ARBA"/>
</dbReference>
<dbReference type="InterPro" id="IPR025202">
    <property type="entry name" value="PLD-like_dom"/>
</dbReference>
<proteinExistence type="predicted"/>
<feature type="domain" description="PLD phosphodiesterase" evidence="2">
    <location>
        <begin position="135"/>
        <end position="162"/>
    </location>
</feature>
<dbReference type="InterPro" id="IPR001736">
    <property type="entry name" value="PLipase_D/transphosphatidylase"/>
</dbReference>
<dbReference type="SMART" id="SM00155">
    <property type="entry name" value="PLDc"/>
    <property type="match status" value="2"/>
</dbReference>
<dbReference type="Proteomes" id="UP000295611">
    <property type="component" value="Unassembled WGS sequence"/>
</dbReference>
<name>A0A4R7B526_9NEIS</name>
<sequence length="414" mass="45691">MSRQLCRAALRLLLALAAPFAHADFAIPGFELVHTAPAGAGLDTPDLRDPATVWREMIDSAQREIVLNEFYVASKAGSRLDTVIDRLDAAGRRGVKIRFLMEAKGRFATDPTTVARLRQIPNLDYRTLDWAKVSGNGIIHAKYFVVDGRTAYVGSQNFDWRSLEHIHETGLKIDEPTMTAQLQAIFEQDWRAEQRIAAGQPVPPLRTTVPPVDLQQPARLLASPNAWDPPGVADSESSLTALMAEAKQEIRIQLLDYVPLTYDKPPRYYPLFDNAIRAALARGVKVKLMVSDWNAEAPGIDYLKSLALLPGMEVRIVTLPPASSGCIPFARVIHSKTMAIDGQIAWVGTSNWRGGYLDDSRNIEVVLRSPIMAARIARLHAQTWDSAYAAPVVIDKHYTPPIKDCGGKSEATPK</sequence>